<dbReference type="EMBL" id="CP097506">
    <property type="protein sequence ID" value="URE00020.1"/>
    <property type="molecule type" value="Genomic_DNA"/>
</dbReference>
<dbReference type="Proteomes" id="UP001055439">
    <property type="component" value="Chromosome 4"/>
</dbReference>
<sequence>MYSAVWMLQQPASSFTGEVSLRRSASFLLHPSAAVAAAEIGMSTGHALFWSAKTRLTGRYTKEGLKGIATWPCPEMAQSWLETGKATAILW</sequence>
<gene>
    <name evidence="1" type="ORF">MUK42_30640</name>
</gene>
<dbReference type="AlphaFoldDB" id="A0A9E7K1H8"/>
<evidence type="ECO:0000313" key="2">
    <source>
        <dbReference type="Proteomes" id="UP001055439"/>
    </source>
</evidence>
<name>A0A9E7K1H8_9LILI</name>
<organism evidence="1 2">
    <name type="scientific">Musa troglodytarum</name>
    <name type="common">fe'i banana</name>
    <dbReference type="NCBI Taxonomy" id="320322"/>
    <lineage>
        <taxon>Eukaryota</taxon>
        <taxon>Viridiplantae</taxon>
        <taxon>Streptophyta</taxon>
        <taxon>Embryophyta</taxon>
        <taxon>Tracheophyta</taxon>
        <taxon>Spermatophyta</taxon>
        <taxon>Magnoliopsida</taxon>
        <taxon>Liliopsida</taxon>
        <taxon>Zingiberales</taxon>
        <taxon>Musaceae</taxon>
        <taxon>Musa</taxon>
    </lineage>
</organism>
<reference evidence="1" key="1">
    <citation type="submission" date="2022-05" db="EMBL/GenBank/DDBJ databases">
        <title>The Musa troglodytarum L. genome provides insights into the mechanism of non-climacteric behaviour and enrichment of carotenoids.</title>
        <authorList>
            <person name="Wang J."/>
        </authorList>
    </citation>
    <scope>NUCLEOTIDE SEQUENCE</scope>
    <source>
        <tissue evidence="1">Leaf</tissue>
    </source>
</reference>
<protein>
    <submittedName>
        <fullName evidence="1">Uncharacterized protein</fullName>
    </submittedName>
</protein>
<evidence type="ECO:0000313" key="1">
    <source>
        <dbReference type="EMBL" id="URE00020.1"/>
    </source>
</evidence>
<accession>A0A9E7K1H8</accession>
<proteinExistence type="predicted"/>
<keyword evidence="2" id="KW-1185">Reference proteome</keyword>